<feature type="compositionally biased region" description="Low complexity" evidence="3">
    <location>
        <begin position="630"/>
        <end position="645"/>
    </location>
</feature>
<reference evidence="6" key="1">
    <citation type="submission" date="2025-08" db="UniProtKB">
        <authorList>
            <consortium name="RefSeq"/>
        </authorList>
    </citation>
    <scope>IDENTIFICATION</scope>
</reference>
<dbReference type="PANTHER" id="PTHR14454:SF5">
    <property type="entry name" value="GRB2-ASSOCIATED AND REGULATOR OF MAPK PROTEIN 2"/>
    <property type="match status" value="1"/>
</dbReference>
<dbReference type="Proteomes" id="UP000515152">
    <property type="component" value="Chromosome 15"/>
</dbReference>
<dbReference type="Gene3D" id="1.10.150.50">
    <property type="entry name" value="Transcription Factor, Ets-1"/>
    <property type="match status" value="1"/>
</dbReference>
<feature type="region of interest" description="Disordered" evidence="3">
    <location>
        <begin position="617"/>
        <end position="657"/>
    </location>
</feature>
<gene>
    <name evidence="6" type="primary">gareml</name>
</gene>
<dbReference type="SUPFAM" id="SSF47769">
    <property type="entry name" value="SAM/Pointed domain"/>
    <property type="match status" value="1"/>
</dbReference>
<dbReference type="KEGG" id="char:105907265"/>
<dbReference type="GeneID" id="105907265"/>
<dbReference type="InterPro" id="IPR052281">
    <property type="entry name" value="GAREM"/>
</dbReference>
<evidence type="ECO:0000256" key="2">
    <source>
        <dbReference type="ARBA" id="ARBA00022553"/>
    </source>
</evidence>
<feature type="domain" description="CABIT" evidence="4">
    <location>
        <begin position="29"/>
        <end position="317"/>
    </location>
</feature>
<dbReference type="InterPro" id="IPR013761">
    <property type="entry name" value="SAM/pointed_sf"/>
</dbReference>
<dbReference type="RefSeq" id="XP_031437078.1">
    <property type="nucleotide sequence ID" value="XM_031581218.2"/>
</dbReference>
<accession>A0A6P8GD38</accession>
<feature type="compositionally biased region" description="Polar residues" evidence="3">
    <location>
        <begin position="568"/>
        <end position="584"/>
    </location>
</feature>
<dbReference type="OrthoDB" id="6077228at2759"/>
<feature type="compositionally biased region" description="Polar residues" evidence="3">
    <location>
        <begin position="617"/>
        <end position="626"/>
    </location>
</feature>
<name>A0A6P8GD38_CLUHA</name>
<feature type="region of interest" description="Disordered" evidence="3">
    <location>
        <begin position="424"/>
        <end position="447"/>
    </location>
</feature>
<protein>
    <submittedName>
        <fullName evidence="6">GRB2-associated and regulator of MAPK protein 2</fullName>
    </submittedName>
</protein>
<dbReference type="Pfam" id="PF12736">
    <property type="entry name" value="CABIT"/>
    <property type="match status" value="1"/>
</dbReference>
<proteinExistence type="inferred from homology"/>
<dbReference type="InterPro" id="IPR025946">
    <property type="entry name" value="CABIT_dom"/>
</dbReference>
<feature type="compositionally biased region" description="Pro residues" evidence="3">
    <location>
        <begin position="554"/>
        <end position="563"/>
    </location>
</feature>
<dbReference type="PANTHER" id="PTHR14454">
    <property type="entry name" value="GRB2-ASSOCIATED AND REGULATOR OF MAPK PROTEIN FAMILY MEMBER"/>
    <property type="match status" value="1"/>
</dbReference>
<keyword evidence="5" id="KW-1185">Reference proteome</keyword>
<evidence type="ECO:0000256" key="3">
    <source>
        <dbReference type="SAM" id="MobiDB-lite"/>
    </source>
</evidence>
<evidence type="ECO:0000313" key="6">
    <source>
        <dbReference type="RefSeq" id="XP_031437078.1"/>
    </source>
</evidence>
<feature type="region of interest" description="Disordered" evidence="3">
    <location>
        <begin position="541"/>
        <end position="593"/>
    </location>
</feature>
<dbReference type="AlphaFoldDB" id="A0A6P8GD38"/>
<keyword evidence="2" id="KW-0597">Phosphoprotein</keyword>
<comment type="similarity">
    <text evidence="1">Belongs to the GAREM family.</text>
</comment>
<evidence type="ECO:0000259" key="4">
    <source>
        <dbReference type="Pfam" id="PF12736"/>
    </source>
</evidence>
<evidence type="ECO:0000313" key="5">
    <source>
        <dbReference type="Proteomes" id="UP000515152"/>
    </source>
</evidence>
<organism evidence="5 6">
    <name type="scientific">Clupea harengus</name>
    <name type="common">Atlantic herring</name>
    <dbReference type="NCBI Taxonomy" id="7950"/>
    <lineage>
        <taxon>Eukaryota</taxon>
        <taxon>Metazoa</taxon>
        <taxon>Chordata</taxon>
        <taxon>Craniata</taxon>
        <taxon>Vertebrata</taxon>
        <taxon>Euteleostomi</taxon>
        <taxon>Actinopterygii</taxon>
        <taxon>Neopterygii</taxon>
        <taxon>Teleostei</taxon>
        <taxon>Clupei</taxon>
        <taxon>Clupeiformes</taxon>
        <taxon>Clupeoidei</taxon>
        <taxon>Clupeidae</taxon>
        <taxon>Clupea</taxon>
    </lineage>
</organism>
<dbReference type="CTD" id="100331995"/>
<evidence type="ECO:0000256" key="1">
    <source>
        <dbReference type="ARBA" id="ARBA00006392"/>
    </source>
</evidence>
<sequence>MEKFSASISDISWSAVALPLDLVVSKFRLPTLVRLNQGDHVEGLSEDDVVLLHSCRQWTTVTAHSLEEGHYVIGPKIDIPLQYQGKFKLLDQDRDVREPVQYFASVEEIAGTFPDRVFVMENITFSVKVVSGEFSEDSEVYNFTLQAGDELSLMGQAELLCVQGGGGAGSSSSGERSRLGALLRRLGKAGALGRPARTKMPCLICMNHRTNESLSLPFQCKGRFCTRSPQELQMQEGEHTVRAIIERVRLPVNVSVPSRPPRNPYDVHAIREGQRYKLLSIISKTVVLCCVLRKEEMTPSHFLLLADMPRFRLPDGLLRGDPLYQQVALQSALRCQAAFDPDGYSRAVREARTDLGEECVSPRRIRVCVPGGSGELGRSLQRLSLCVYGGGGGGGVVGGGGIGGGTHMPAHTLALSHGCRDSLGDAMSTPTPTTTTHTDTEEEREYMTPDWPIEEPQEIPYEELWTNQSSGGVSYSGEAVPTMEGGGTKLEQNLISFHSSSSSLEGPTHVTMVQMEAGRVPTPPPVPPKSEAVREECRFLNAPPVPPRCAKGPVPSPPVPPRFPKATPSHTLSPNLSYYSSGLQESPAPRSGSCSPSPDSYSLYCYPCTWGSDCVTPVSSGSSETPTNPPLSSSSVAPPAQASWSHPRATFSPISTPSAPLLSADSSHKCYSSCPRPRPTSQSRFAPFGALNPFANPGHAPSSTSSSPAEWLTTARSPSPGPTLLTPDVTSPTLSVELEEPSVKDLGAGLTPTPSPRRIKSPGVAESLSTSPSPTPADPIRGAEGGASGVIGGQSDDWRPPAELCALSVEEMSSCLRFIGLSEEVVAVFSRERIDGSIFTQLSEEILADDFSLTKLQVKKIMQFIKGWRPKI</sequence>
<feature type="region of interest" description="Disordered" evidence="3">
    <location>
        <begin position="681"/>
        <end position="786"/>
    </location>
</feature>